<feature type="domain" description="HAMP" evidence="8">
    <location>
        <begin position="271"/>
        <end position="335"/>
    </location>
</feature>
<dbReference type="PATRIC" id="fig|861299.3.peg.1461"/>
<keyword evidence="6" id="KW-0812">Transmembrane</keyword>
<evidence type="ECO:0000256" key="3">
    <source>
        <dbReference type="ARBA" id="ARBA00022777"/>
    </source>
</evidence>
<keyword evidence="3 9" id="KW-0418">Kinase</keyword>
<dbReference type="HOGENOM" id="CLU_391702_0_0_0"/>
<dbReference type="Gene3D" id="3.30.200.20">
    <property type="entry name" value="Phosphorylase Kinase, domain 1"/>
    <property type="match status" value="1"/>
</dbReference>
<dbReference type="PROSITE" id="PS00108">
    <property type="entry name" value="PROTEIN_KINASE_ST"/>
    <property type="match status" value="1"/>
</dbReference>
<evidence type="ECO:0000313" key="9">
    <source>
        <dbReference type="EMBL" id="AHG88975.1"/>
    </source>
</evidence>
<dbReference type="CDD" id="cd14014">
    <property type="entry name" value="STKc_PknB_like"/>
    <property type="match status" value="1"/>
</dbReference>
<dbReference type="SMART" id="SM00220">
    <property type="entry name" value="S_TKc"/>
    <property type="match status" value="1"/>
</dbReference>
<dbReference type="Proteomes" id="UP000019151">
    <property type="component" value="Chromosome"/>
</dbReference>
<dbReference type="GO" id="GO:0004674">
    <property type="term" value="F:protein serine/threonine kinase activity"/>
    <property type="evidence" value="ECO:0007669"/>
    <property type="project" value="TreeGrafter"/>
</dbReference>
<dbReference type="InterPro" id="IPR017441">
    <property type="entry name" value="Protein_kinase_ATP_BS"/>
</dbReference>
<dbReference type="Gene3D" id="6.10.340.10">
    <property type="match status" value="1"/>
</dbReference>
<dbReference type="PANTHER" id="PTHR43289">
    <property type="entry name" value="MITOGEN-ACTIVATED PROTEIN KINASE KINASE KINASE 20-RELATED"/>
    <property type="match status" value="1"/>
</dbReference>
<evidence type="ECO:0000256" key="5">
    <source>
        <dbReference type="PROSITE-ProRule" id="PRU10141"/>
    </source>
</evidence>
<keyword evidence="2 5" id="KW-0547">Nucleotide-binding</keyword>
<dbReference type="PROSITE" id="PS50011">
    <property type="entry name" value="PROTEIN_KINASE_DOM"/>
    <property type="match status" value="1"/>
</dbReference>
<dbReference type="CDD" id="cd06225">
    <property type="entry name" value="HAMP"/>
    <property type="match status" value="1"/>
</dbReference>
<feature type="transmembrane region" description="Helical" evidence="6">
    <location>
        <begin position="249"/>
        <end position="270"/>
    </location>
</feature>
<dbReference type="eggNOG" id="COG0515">
    <property type="taxonomic scope" value="Bacteria"/>
</dbReference>
<protein>
    <submittedName>
        <fullName evidence="9">Protein kinase</fullName>
    </submittedName>
</protein>
<dbReference type="InterPro" id="IPR000719">
    <property type="entry name" value="Prot_kinase_dom"/>
</dbReference>
<dbReference type="GO" id="GO:0005524">
    <property type="term" value="F:ATP binding"/>
    <property type="evidence" value="ECO:0007669"/>
    <property type="project" value="UniProtKB-UniRule"/>
</dbReference>
<evidence type="ECO:0000256" key="2">
    <source>
        <dbReference type="ARBA" id="ARBA00022741"/>
    </source>
</evidence>
<keyword evidence="6" id="KW-1133">Transmembrane helix</keyword>
<proteinExistence type="predicted"/>
<evidence type="ECO:0000256" key="6">
    <source>
        <dbReference type="SAM" id="Phobius"/>
    </source>
</evidence>
<dbReference type="Pfam" id="PF00672">
    <property type="entry name" value="HAMP"/>
    <property type="match status" value="1"/>
</dbReference>
<feature type="domain" description="Protein kinase" evidence="7">
    <location>
        <begin position="387"/>
        <end position="657"/>
    </location>
</feature>
<dbReference type="Gene3D" id="3.30.450.20">
    <property type="entry name" value="PAS domain"/>
    <property type="match status" value="1"/>
</dbReference>
<dbReference type="SUPFAM" id="SSF103190">
    <property type="entry name" value="Sensory domain-like"/>
    <property type="match status" value="1"/>
</dbReference>
<dbReference type="KEGG" id="gba:J421_1438"/>
<keyword evidence="10" id="KW-1185">Reference proteome</keyword>
<keyword evidence="1" id="KW-0808">Transferase</keyword>
<reference evidence="9 10" key="1">
    <citation type="journal article" date="2014" name="Genome Announc.">
        <title>Genome Sequence and Methylome of Soil Bacterium Gemmatirosa kalamazoonensis KBS708T, a Member of the Rarely Cultivated Gemmatimonadetes Phylum.</title>
        <authorList>
            <person name="Debruyn J.M."/>
            <person name="Radosevich M."/>
            <person name="Wommack K.E."/>
            <person name="Polson S.W."/>
            <person name="Hauser L.J."/>
            <person name="Fawaz M.N."/>
            <person name="Korlach J."/>
            <person name="Tsai Y.C."/>
        </authorList>
    </citation>
    <scope>NUCLEOTIDE SEQUENCE [LARGE SCALE GENOMIC DNA]</scope>
    <source>
        <strain evidence="9 10">KBS708</strain>
    </source>
</reference>
<dbReference type="SUPFAM" id="SSF56112">
    <property type="entry name" value="Protein kinase-like (PK-like)"/>
    <property type="match status" value="1"/>
</dbReference>
<evidence type="ECO:0000259" key="7">
    <source>
        <dbReference type="PROSITE" id="PS50011"/>
    </source>
</evidence>
<dbReference type="PROSITE" id="PS00107">
    <property type="entry name" value="PROTEIN_KINASE_ATP"/>
    <property type="match status" value="1"/>
</dbReference>
<evidence type="ECO:0000256" key="4">
    <source>
        <dbReference type="ARBA" id="ARBA00022840"/>
    </source>
</evidence>
<dbReference type="AlphaFoldDB" id="W0RF59"/>
<dbReference type="Gene3D" id="1.10.510.10">
    <property type="entry name" value="Transferase(Phosphotransferase) domain 1"/>
    <property type="match status" value="1"/>
</dbReference>
<dbReference type="InterPro" id="IPR003660">
    <property type="entry name" value="HAMP_dom"/>
</dbReference>
<dbReference type="InParanoid" id="W0RF59"/>
<dbReference type="InterPro" id="IPR029150">
    <property type="entry name" value="dCache_3"/>
</dbReference>
<dbReference type="Pfam" id="PF14827">
    <property type="entry name" value="dCache_3"/>
    <property type="match status" value="1"/>
</dbReference>
<dbReference type="InterPro" id="IPR008271">
    <property type="entry name" value="Ser/Thr_kinase_AS"/>
</dbReference>
<sequence length="660" mass="68167">MRRADERAARRRLEQDAEFVAHLLAGRERSLAGGARVFAQGPYFRGLVASQRPLHDELLDQAMEAEDLLDASWVFITDARGRLLAKSDEPGAAGTDMGGVALIAGALRGQVMSGFGVSRDSLLFQVIAMPIAVPNGTPVGVLVATNVIGEEVVRDVRATTGSDVLFYALGVDGRPHIAASSVARTTALDSALGALSAGRRPGGGLLRVGAEDFHVQGARATTAGGEAVGGWTVLRAHGAEASEVAGMRATVAAVAVVGLALALLAAWLAARQVTRPIRALATLAHRAVEGDYDPTRDGVEAVVGAADLDGEASDEIAALGAAFRAMIAELRDREALTALGARVPNEPAAASAAVAAPTDARGASAVSGVRVLRLASPARPARLAERYELQAVVGAGGTGIVYKALDDALGEIVAVKMLRPELLAADPLARERLTHEIRLARRISHRHVVRIHDIAENDGVPFLTMEFVDGPSLDALLHARGALEPRAVLAVAKQLVRALDVAHTQGVVHGDLKPANLLVAPGGVVKVTDFGVARLVRGPVGPDAARIAGAVVGTPEYMAPELLLGSAPDVRADIYAAGVVLHECLTGETPFNADTPVAFFAHKLDETPARGTPIPQGPTLAAPRGIAAALGALVAQMTAADPAGRPASARAVYAMLLRIG</sequence>
<dbReference type="PANTHER" id="PTHR43289:SF6">
    <property type="entry name" value="SERINE_THREONINE-PROTEIN KINASE NEKL-3"/>
    <property type="match status" value="1"/>
</dbReference>
<name>W0RF59_9BACT</name>
<dbReference type="PROSITE" id="PS50885">
    <property type="entry name" value="HAMP"/>
    <property type="match status" value="1"/>
</dbReference>
<dbReference type="GO" id="GO:0007165">
    <property type="term" value="P:signal transduction"/>
    <property type="evidence" value="ECO:0007669"/>
    <property type="project" value="InterPro"/>
</dbReference>
<gene>
    <name evidence="9" type="ORF">J421_1438</name>
</gene>
<dbReference type="InterPro" id="IPR011009">
    <property type="entry name" value="Kinase-like_dom_sf"/>
</dbReference>
<dbReference type="SMART" id="SM00304">
    <property type="entry name" value="HAMP"/>
    <property type="match status" value="1"/>
</dbReference>
<feature type="binding site" evidence="5">
    <location>
        <position position="416"/>
    </location>
    <ligand>
        <name>ATP</name>
        <dbReference type="ChEBI" id="CHEBI:30616"/>
    </ligand>
</feature>
<keyword evidence="6" id="KW-0472">Membrane</keyword>
<dbReference type="STRING" id="861299.J421_1438"/>
<dbReference type="InterPro" id="IPR029151">
    <property type="entry name" value="Sensor-like_sf"/>
</dbReference>
<accession>W0RF59</accession>
<dbReference type="GO" id="GO:0016020">
    <property type="term" value="C:membrane"/>
    <property type="evidence" value="ECO:0007669"/>
    <property type="project" value="InterPro"/>
</dbReference>
<keyword evidence="4 5" id="KW-0067">ATP-binding</keyword>
<dbReference type="EMBL" id="CP007128">
    <property type="protein sequence ID" value="AHG88975.1"/>
    <property type="molecule type" value="Genomic_DNA"/>
</dbReference>
<evidence type="ECO:0000259" key="8">
    <source>
        <dbReference type="PROSITE" id="PS50885"/>
    </source>
</evidence>
<organism evidence="9 10">
    <name type="scientific">Gemmatirosa kalamazoonensis</name>
    <dbReference type="NCBI Taxonomy" id="861299"/>
    <lineage>
        <taxon>Bacteria</taxon>
        <taxon>Pseudomonadati</taxon>
        <taxon>Gemmatimonadota</taxon>
        <taxon>Gemmatimonadia</taxon>
        <taxon>Gemmatimonadales</taxon>
        <taxon>Gemmatimonadaceae</taxon>
        <taxon>Gemmatirosa</taxon>
    </lineage>
</organism>
<evidence type="ECO:0000313" key="10">
    <source>
        <dbReference type="Proteomes" id="UP000019151"/>
    </source>
</evidence>
<evidence type="ECO:0000256" key="1">
    <source>
        <dbReference type="ARBA" id="ARBA00022679"/>
    </source>
</evidence>
<dbReference type="Pfam" id="PF00069">
    <property type="entry name" value="Pkinase"/>
    <property type="match status" value="1"/>
</dbReference>